<dbReference type="EMBL" id="AGVE01000052">
    <property type="protein sequence ID" value="EHI10808.1"/>
    <property type="molecule type" value="Genomic_DNA"/>
</dbReference>
<name>G7CMI8_MYCT3</name>
<evidence type="ECO:0000313" key="2">
    <source>
        <dbReference type="Proteomes" id="UP000004915"/>
    </source>
</evidence>
<organism evidence="1 2">
    <name type="scientific">Mycolicibacterium thermoresistibile (strain ATCC 19527 / DSM 44167 / CIP 105390 / JCM 6362 / NCTC 10409 / 316)</name>
    <name type="common">Mycobacterium thermoresistibile</name>
    <dbReference type="NCBI Taxonomy" id="1078020"/>
    <lineage>
        <taxon>Bacteria</taxon>
        <taxon>Bacillati</taxon>
        <taxon>Actinomycetota</taxon>
        <taxon>Actinomycetes</taxon>
        <taxon>Mycobacteriales</taxon>
        <taxon>Mycobacteriaceae</taxon>
        <taxon>Mycolicibacterium</taxon>
    </lineage>
</organism>
<sequence>MDAALLRSSDVYRTGSYPLRPRSNPSARLIRLGAALAAVPLLLSCSGGNPVDRGPATVAPATPAASPPVTGDPAGTVRALDLSARAALFDPGTDTLVVLGTVPAVALLPSTPGVAPRTVALPAEATAICGDGAGTVYLATRGGYLRMNLSGPAEQVAAEKVEVDGHQDTEFTAIARHDDGRLVLGSADGGVYTLDSDTTVGGEVTSFVRVDALVTQGGDTVVLDRAQSLVTTVDNSGRNPRHALRAGDGATTLATDPAGRVLVADTRGGELLVFSVDPLLMRQRYPVPDSPYGLAGSRSLTWVSQTATNTVIGYDLSTGIPVERIRYRTVQQPNALAFDDASGTLYVVSGSGAGVQIISDAVVSG</sequence>
<dbReference type="PATRIC" id="fig|1078020.3.peg.4184"/>
<accession>G7CMI8</accession>
<protein>
    <recommendedName>
        <fullName evidence="3">Lipoprotein lppL</fullName>
    </recommendedName>
</protein>
<dbReference type="Proteomes" id="UP000004915">
    <property type="component" value="Unassembled WGS sequence"/>
</dbReference>
<gene>
    <name evidence="1" type="ORF">KEK_21173</name>
</gene>
<dbReference type="eggNOG" id="COG3391">
    <property type="taxonomic scope" value="Bacteria"/>
</dbReference>
<reference evidence="1 2" key="1">
    <citation type="submission" date="2011-11" db="EMBL/GenBank/DDBJ databases">
        <authorList>
            <consortium name="Tuberculosis Structural Genomics Consortium"/>
            <person name="Ioerger T.R."/>
        </authorList>
    </citation>
    <scope>NUCLEOTIDE SEQUENCE [LARGE SCALE GENOMIC DNA]</scope>
    <source>
        <strain evidence="2">ATCC 19527 / DSM 44167 / CIP 105390 / JCM 6362 / NCTC 10409 / 316</strain>
    </source>
</reference>
<dbReference type="InterPro" id="IPR015943">
    <property type="entry name" value="WD40/YVTN_repeat-like_dom_sf"/>
</dbReference>
<keyword evidence="2" id="KW-1185">Reference proteome</keyword>
<dbReference type="Gene3D" id="2.130.10.10">
    <property type="entry name" value="YVTN repeat-like/Quinoprotein amine dehydrogenase"/>
    <property type="match status" value="1"/>
</dbReference>
<evidence type="ECO:0000313" key="1">
    <source>
        <dbReference type="EMBL" id="EHI10808.1"/>
    </source>
</evidence>
<dbReference type="AlphaFoldDB" id="G7CMI8"/>
<dbReference type="SUPFAM" id="SSF63829">
    <property type="entry name" value="Calcium-dependent phosphotriesterase"/>
    <property type="match status" value="1"/>
</dbReference>
<comment type="caution">
    <text evidence="1">The sequence shown here is derived from an EMBL/GenBank/DDBJ whole genome shotgun (WGS) entry which is preliminary data.</text>
</comment>
<proteinExistence type="predicted"/>
<evidence type="ECO:0008006" key="3">
    <source>
        <dbReference type="Google" id="ProtNLM"/>
    </source>
</evidence>